<protein>
    <submittedName>
        <fullName evidence="1">Uncharacterized protein</fullName>
    </submittedName>
</protein>
<dbReference type="EMBL" id="RCHS01003423">
    <property type="protein sequence ID" value="RMX41996.1"/>
    <property type="molecule type" value="Genomic_DNA"/>
</dbReference>
<proteinExistence type="predicted"/>
<accession>A0A3M6TKW5</accession>
<comment type="caution">
    <text evidence="1">The sequence shown here is derived from an EMBL/GenBank/DDBJ whole genome shotgun (WGS) entry which is preliminary data.</text>
</comment>
<reference evidence="1 2" key="1">
    <citation type="journal article" date="2018" name="Sci. Rep.">
        <title>Comparative analysis of the Pocillopora damicornis genome highlights role of immune system in coral evolution.</title>
        <authorList>
            <person name="Cunning R."/>
            <person name="Bay R.A."/>
            <person name="Gillette P."/>
            <person name="Baker A.C."/>
            <person name="Traylor-Knowles N."/>
        </authorList>
    </citation>
    <scope>NUCLEOTIDE SEQUENCE [LARGE SCALE GENOMIC DNA]</scope>
    <source>
        <strain evidence="1">RSMAS</strain>
        <tissue evidence="1">Whole animal</tissue>
    </source>
</reference>
<name>A0A3M6TKW5_POCDA</name>
<evidence type="ECO:0000313" key="1">
    <source>
        <dbReference type="EMBL" id="RMX41996.1"/>
    </source>
</evidence>
<gene>
    <name evidence="1" type="ORF">pdam_00001267</name>
</gene>
<organism evidence="1 2">
    <name type="scientific">Pocillopora damicornis</name>
    <name type="common">Cauliflower coral</name>
    <name type="synonym">Millepora damicornis</name>
    <dbReference type="NCBI Taxonomy" id="46731"/>
    <lineage>
        <taxon>Eukaryota</taxon>
        <taxon>Metazoa</taxon>
        <taxon>Cnidaria</taxon>
        <taxon>Anthozoa</taxon>
        <taxon>Hexacorallia</taxon>
        <taxon>Scleractinia</taxon>
        <taxon>Astrocoeniina</taxon>
        <taxon>Pocilloporidae</taxon>
        <taxon>Pocillopora</taxon>
    </lineage>
</organism>
<dbReference type="Proteomes" id="UP000275408">
    <property type="component" value="Unassembled WGS sequence"/>
</dbReference>
<keyword evidence="2" id="KW-1185">Reference proteome</keyword>
<sequence>MEGSESLGKLSFERARGTNAEGGKSWAHLVNSLERIHCADGSCREKFKLTERKYHCRRTSLTYPWTIVLGLESGHFGMPCKGKEDHLMHHKIINNMCVMILIAIVKSIKGIKTSVGRSTVPVVETKMPLAYHMGAPTSLHPRSSTKTNKILGPDAAEVTKIWRIVELNPFGSGVPNTDSRRLY</sequence>
<dbReference type="AlphaFoldDB" id="A0A3M6TKW5"/>
<evidence type="ECO:0000313" key="2">
    <source>
        <dbReference type="Proteomes" id="UP000275408"/>
    </source>
</evidence>